<accession>A0AAD9NRZ9</accession>
<sequence>MTPRVDGLRDCLSPGRHPRCEDNGKALAVNNQFIKVTCGIRYGGLYAPVMELYSRAAVAIIRVFNYTRDGYAKYGVLVRATPGMDRKIFRGKLYFTSKIVDASQHTRDGYDRRCDTRRPNSHLMFWIKEINVHYGPRNLLWWPVKVSYDIGTEINLSALANPPASYKWKDATTLETISRSKTLTVSSELIGINNLSIYAYNKVGHNETVMTIMRTLLLKVNGKHRYV</sequence>
<evidence type="ECO:0000313" key="2">
    <source>
        <dbReference type="Proteomes" id="UP001209878"/>
    </source>
</evidence>
<reference evidence="1" key="1">
    <citation type="journal article" date="2023" name="Mol. Biol. Evol.">
        <title>Third-Generation Sequencing Reveals the Adaptive Role of the Epigenome in Three Deep-Sea Polychaetes.</title>
        <authorList>
            <person name="Perez M."/>
            <person name="Aroh O."/>
            <person name="Sun Y."/>
            <person name="Lan Y."/>
            <person name="Juniper S.K."/>
            <person name="Young C.R."/>
            <person name="Angers B."/>
            <person name="Qian P.Y."/>
        </authorList>
    </citation>
    <scope>NUCLEOTIDE SEQUENCE</scope>
    <source>
        <strain evidence="1">R07B-5</strain>
    </source>
</reference>
<name>A0AAD9NRZ9_RIDPI</name>
<dbReference type="AlphaFoldDB" id="A0AAD9NRZ9"/>
<organism evidence="1 2">
    <name type="scientific">Ridgeia piscesae</name>
    <name type="common">Tubeworm</name>
    <dbReference type="NCBI Taxonomy" id="27915"/>
    <lineage>
        <taxon>Eukaryota</taxon>
        <taxon>Metazoa</taxon>
        <taxon>Spiralia</taxon>
        <taxon>Lophotrochozoa</taxon>
        <taxon>Annelida</taxon>
        <taxon>Polychaeta</taxon>
        <taxon>Sedentaria</taxon>
        <taxon>Canalipalpata</taxon>
        <taxon>Sabellida</taxon>
        <taxon>Siboglinidae</taxon>
        <taxon>Ridgeia</taxon>
    </lineage>
</organism>
<dbReference type="Proteomes" id="UP001209878">
    <property type="component" value="Unassembled WGS sequence"/>
</dbReference>
<proteinExistence type="predicted"/>
<keyword evidence="2" id="KW-1185">Reference proteome</keyword>
<gene>
    <name evidence="1" type="ORF">NP493_535g00011</name>
</gene>
<dbReference type="EMBL" id="JAODUO010000538">
    <property type="protein sequence ID" value="KAK2178553.1"/>
    <property type="molecule type" value="Genomic_DNA"/>
</dbReference>
<comment type="caution">
    <text evidence="1">The sequence shown here is derived from an EMBL/GenBank/DDBJ whole genome shotgun (WGS) entry which is preliminary data.</text>
</comment>
<protein>
    <submittedName>
        <fullName evidence="1">Uncharacterized protein</fullName>
    </submittedName>
</protein>
<evidence type="ECO:0000313" key="1">
    <source>
        <dbReference type="EMBL" id="KAK2178553.1"/>
    </source>
</evidence>